<evidence type="ECO:0000313" key="2">
    <source>
        <dbReference type="EMBL" id="PWA10659.1"/>
    </source>
</evidence>
<dbReference type="PANTHER" id="PTHR12149:SF8">
    <property type="entry name" value="PROTEIN-RIBULOSAMINE 3-KINASE"/>
    <property type="match status" value="1"/>
</dbReference>
<sequence>MDPAIKKALQKAGDASILIQAKRVHGGSINDSYYIETEKRKYFIKYNKRSPERFFEMEAKGLEQIRKTDTIKVPDVLSFSDEESNGFLALEWIDGKKNDGTEKRLGEQLAAFHSTFGKKHGFEDDTFIGHLPQPNGLYISWLDYYRDKRLKAQVKLGIERNHIGGKRKKQLVKLVENLGNWIPNEVKPSYLHGDLWNGNWLVGPEGEPYVIDPSFLYGDRQFEIAFTELFGGYSRDFYDAYQASFPLSSDYGEIKSLYQLYYLLVHLNMFGEAYGPSVDAILNKYVP</sequence>
<dbReference type="InterPro" id="IPR016477">
    <property type="entry name" value="Fructo-/Ketosamine-3-kinase"/>
</dbReference>
<reference evidence="2 3" key="1">
    <citation type="submission" date="2018-04" db="EMBL/GenBank/DDBJ databases">
        <title>Camelliibacillus theae gen. nov., sp. nov., isolated from Pu'er tea.</title>
        <authorList>
            <person name="Niu L."/>
        </authorList>
    </citation>
    <scope>NUCLEOTIDE SEQUENCE [LARGE SCALE GENOMIC DNA]</scope>
    <source>
        <strain evidence="2 3">T8</strain>
    </source>
</reference>
<accession>A0A2U1K0G3</accession>
<dbReference type="PANTHER" id="PTHR12149">
    <property type="entry name" value="FRUCTOSAMINE 3 KINASE-RELATED PROTEIN"/>
    <property type="match status" value="1"/>
</dbReference>
<dbReference type="EMBL" id="QCZG01000021">
    <property type="protein sequence ID" value="PWA10659.1"/>
    <property type="molecule type" value="Genomic_DNA"/>
</dbReference>
<dbReference type="Gene3D" id="3.30.200.20">
    <property type="entry name" value="Phosphorylase Kinase, domain 1"/>
    <property type="match status" value="1"/>
</dbReference>
<keyword evidence="3" id="KW-1185">Reference proteome</keyword>
<dbReference type="OrthoDB" id="5291879at2"/>
<dbReference type="Gene3D" id="3.90.1200.10">
    <property type="match status" value="1"/>
</dbReference>
<keyword evidence="1" id="KW-0808">Transferase</keyword>
<name>A0A2U1K0G3_9BACI</name>
<evidence type="ECO:0000313" key="3">
    <source>
        <dbReference type="Proteomes" id="UP000245998"/>
    </source>
</evidence>
<protein>
    <submittedName>
        <fullName evidence="2">Fructosamine kinase</fullName>
    </submittedName>
</protein>
<comment type="similarity">
    <text evidence="1">Belongs to the fructosamine kinase family.</text>
</comment>
<evidence type="ECO:0000256" key="1">
    <source>
        <dbReference type="PIRNR" id="PIRNR006221"/>
    </source>
</evidence>
<dbReference type="RefSeq" id="WP_116554923.1">
    <property type="nucleotide sequence ID" value="NZ_QCZG01000021.1"/>
</dbReference>
<comment type="caution">
    <text evidence="2">The sequence shown here is derived from an EMBL/GenBank/DDBJ whole genome shotgun (WGS) entry which is preliminary data.</text>
</comment>
<proteinExistence type="inferred from homology"/>
<dbReference type="Proteomes" id="UP000245998">
    <property type="component" value="Unassembled WGS sequence"/>
</dbReference>
<gene>
    <name evidence="2" type="ORF">DCC39_10845</name>
</gene>
<keyword evidence="1 2" id="KW-0418">Kinase</keyword>
<dbReference type="SUPFAM" id="SSF56112">
    <property type="entry name" value="Protein kinase-like (PK-like)"/>
    <property type="match status" value="1"/>
</dbReference>
<organism evidence="2 3">
    <name type="scientific">Pueribacillus theae</name>
    <dbReference type="NCBI Taxonomy" id="2171751"/>
    <lineage>
        <taxon>Bacteria</taxon>
        <taxon>Bacillati</taxon>
        <taxon>Bacillota</taxon>
        <taxon>Bacilli</taxon>
        <taxon>Bacillales</taxon>
        <taxon>Bacillaceae</taxon>
        <taxon>Pueribacillus</taxon>
    </lineage>
</organism>
<dbReference type="Pfam" id="PF03881">
    <property type="entry name" value="Fructosamin_kin"/>
    <property type="match status" value="1"/>
</dbReference>
<dbReference type="GO" id="GO:0016301">
    <property type="term" value="F:kinase activity"/>
    <property type="evidence" value="ECO:0007669"/>
    <property type="project" value="UniProtKB-UniRule"/>
</dbReference>
<dbReference type="InterPro" id="IPR011009">
    <property type="entry name" value="Kinase-like_dom_sf"/>
</dbReference>
<dbReference type="AlphaFoldDB" id="A0A2U1K0G3"/>
<dbReference type="PIRSF" id="PIRSF006221">
    <property type="entry name" value="Ketosamine-3-kinase"/>
    <property type="match status" value="1"/>
</dbReference>